<proteinExistence type="predicted"/>
<dbReference type="PROSITE" id="PS51471">
    <property type="entry name" value="FE2OG_OXY"/>
    <property type="match status" value="1"/>
</dbReference>
<dbReference type="SMART" id="SM00702">
    <property type="entry name" value="P4Hc"/>
    <property type="match status" value="1"/>
</dbReference>
<dbReference type="PANTHER" id="PTHR10869:SF246">
    <property type="entry name" value="TRANSMEMBRANE PROLYL 4-HYDROXYLASE"/>
    <property type="match status" value="1"/>
</dbReference>
<keyword evidence="4" id="KW-0223">Dioxygenase</keyword>
<keyword evidence="6" id="KW-0408">Iron</keyword>
<keyword evidence="2" id="KW-0479">Metal-binding</keyword>
<evidence type="ECO:0000256" key="6">
    <source>
        <dbReference type="ARBA" id="ARBA00023004"/>
    </source>
</evidence>
<keyword evidence="5" id="KW-0560">Oxidoreductase</keyword>
<dbReference type="InterPro" id="IPR005123">
    <property type="entry name" value="Oxoglu/Fe-dep_dioxygenase_dom"/>
</dbReference>
<evidence type="ECO:0000256" key="7">
    <source>
        <dbReference type="SAM" id="MobiDB-lite"/>
    </source>
</evidence>
<evidence type="ECO:0000313" key="10">
    <source>
        <dbReference type="Proteomes" id="UP000614261"/>
    </source>
</evidence>
<evidence type="ECO:0000259" key="8">
    <source>
        <dbReference type="PROSITE" id="PS51471"/>
    </source>
</evidence>
<feature type="compositionally biased region" description="Low complexity" evidence="7">
    <location>
        <begin position="1"/>
        <end position="18"/>
    </location>
</feature>
<keyword evidence="3" id="KW-0847">Vitamin C</keyword>
<dbReference type="PANTHER" id="PTHR10869">
    <property type="entry name" value="PROLYL 4-HYDROXYLASE ALPHA SUBUNIT"/>
    <property type="match status" value="1"/>
</dbReference>
<dbReference type="InterPro" id="IPR006620">
    <property type="entry name" value="Pro_4_hyd_alph"/>
</dbReference>
<keyword evidence="10" id="KW-1185">Reference proteome</keyword>
<name>A0ABQ1JC02_9SPHN</name>
<dbReference type="Gene3D" id="2.60.120.620">
    <property type="entry name" value="q2cbj1_9rhob like domain"/>
    <property type="match status" value="1"/>
</dbReference>
<evidence type="ECO:0000256" key="4">
    <source>
        <dbReference type="ARBA" id="ARBA00022964"/>
    </source>
</evidence>
<dbReference type="EMBL" id="BMGD01000003">
    <property type="protein sequence ID" value="GGB62672.1"/>
    <property type="molecule type" value="Genomic_DNA"/>
</dbReference>
<accession>A0ABQ1JC02</accession>
<comment type="cofactor">
    <cofactor evidence="1">
        <name>L-ascorbate</name>
        <dbReference type="ChEBI" id="CHEBI:38290"/>
    </cofactor>
</comment>
<evidence type="ECO:0000256" key="5">
    <source>
        <dbReference type="ARBA" id="ARBA00023002"/>
    </source>
</evidence>
<dbReference type="InterPro" id="IPR044862">
    <property type="entry name" value="Pro_4_hyd_alph_FE2OG_OXY"/>
</dbReference>
<feature type="domain" description="Fe2OG dioxygenase" evidence="8">
    <location>
        <begin position="113"/>
        <end position="222"/>
    </location>
</feature>
<evidence type="ECO:0000256" key="2">
    <source>
        <dbReference type="ARBA" id="ARBA00022723"/>
    </source>
</evidence>
<organism evidence="9 10">
    <name type="scientific">Blastomonas aquatica</name>
    <dbReference type="NCBI Taxonomy" id="1510276"/>
    <lineage>
        <taxon>Bacteria</taxon>
        <taxon>Pseudomonadati</taxon>
        <taxon>Pseudomonadota</taxon>
        <taxon>Alphaproteobacteria</taxon>
        <taxon>Sphingomonadales</taxon>
        <taxon>Sphingomonadaceae</taxon>
        <taxon>Blastomonas</taxon>
    </lineage>
</organism>
<evidence type="ECO:0000256" key="3">
    <source>
        <dbReference type="ARBA" id="ARBA00022896"/>
    </source>
</evidence>
<dbReference type="Proteomes" id="UP000614261">
    <property type="component" value="Unassembled WGS sequence"/>
</dbReference>
<sequence>MSDTKTANTTTKAATDNTGNNQCDVAAMMRVPGIQRVPTPRLELFILRGFLSPEECARFVAKIDIDRRPSTIADPNGDHYFRTSETCDLGTEDPEVIALDEKLSALSGIDRRFGETMQGQRYAVGQEFKAHTDYFEPGGQDYERYTSVAGQRTWTFMIYLNEPAAGGATRFKTIGKSIQPETGKLVAWNNRRPDGSLNPATIHHGMKVREGTKYVITKWYREKSWGW</sequence>
<feature type="region of interest" description="Disordered" evidence="7">
    <location>
        <begin position="1"/>
        <end position="20"/>
    </location>
</feature>
<comment type="caution">
    <text evidence="9">The sequence shown here is derived from an EMBL/GenBank/DDBJ whole genome shotgun (WGS) entry which is preliminary data.</text>
</comment>
<dbReference type="Pfam" id="PF13640">
    <property type="entry name" value="2OG-FeII_Oxy_3"/>
    <property type="match status" value="1"/>
</dbReference>
<protein>
    <recommendedName>
        <fullName evidence="8">Fe2OG dioxygenase domain-containing protein</fullName>
    </recommendedName>
</protein>
<evidence type="ECO:0000256" key="1">
    <source>
        <dbReference type="ARBA" id="ARBA00001961"/>
    </source>
</evidence>
<gene>
    <name evidence="9" type="ORF">GCM10010833_17080</name>
</gene>
<evidence type="ECO:0000313" key="9">
    <source>
        <dbReference type="EMBL" id="GGB62672.1"/>
    </source>
</evidence>
<reference evidence="10" key="1">
    <citation type="journal article" date="2019" name="Int. J. Syst. Evol. Microbiol.">
        <title>The Global Catalogue of Microorganisms (GCM) 10K type strain sequencing project: providing services to taxonomists for standard genome sequencing and annotation.</title>
        <authorList>
            <consortium name="The Broad Institute Genomics Platform"/>
            <consortium name="The Broad Institute Genome Sequencing Center for Infectious Disease"/>
            <person name="Wu L."/>
            <person name="Ma J."/>
        </authorList>
    </citation>
    <scope>NUCLEOTIDE SEQUENCE [LARGE SCALE GENOMIC DNA]</scope>
    <source>
        <strain evidence="10">CGMCC 1.12851</strain>
    </source>
</reference>
<dbReference type="InterPro" id="IPR045054">
    <property type="entry name" value="P4HA-like"/>
</dbReference>